<dbReference type="SUPFAM" id="SSF56784">
    <property type="entry name" value="HAD-like"/>
    <property type="match status" value="1"/>
</dbReference>
<comment type="caution">
    <text evidence="1">The sequence shown here is derived from an EMBL/GenBank/DDBJ whole genome shotgun (WGS) entry which is preliminary data.</text>
</comment>
<dbReference type="InterPro" id="IPR036412">
    <property type="entry name" value="HAD-like_sf"/>
</dbReference>
<dbReference type="Proteomes" id="UP001152795">
    <property type="component" value="Unassembled WGS sequence"/>
</dbReference>
<protein>
    <submittedName>
        <fullName evidence="1">Uncharacterized protein</fullName>
    </submittedName>
</protein>
<organism evidence="1 2">
    <name type="scientific">Paramuricea clavata</name>
    <name type="common">Red gorgonian</name>
    <name type="synonym">Violescent sea-whip</name>
    <dbReference type="NCBI Taxonomy" id="317549"/>
    <lineage>
        <taxon>Eukaryota</taxon>
        <taxon>Metazoa</taxon>
        <taxon>Cnidaria</taxon>
        <taxon>Anthozoa</taxon>
        <taxon>Octocorallia</taxon>
        <taxon>Malacalcyonacea</taxon>
        <taxon>Plexauridae</taxon>
        <taxon>Paramuricea</taxon>
    </lineage>
</organism>
<dbReference type="InterPro" id="IPR023214">
    <property type="entry name" value="HAD_sf"/>
</dbReference>
<reference evidence="1" key="1">
    <citation type="submission" date="2020-04" db="EMBL/GenBank/DDBJ databases">
        <authorList>
            <person name="Alioto T."/>
            <person name="Alioto T."/>
            <person name="Gomez Garrido J."/>
        </authorList>
    </citation>
    <scope>NUCLEOTIDE SEQUENCE</scope>
    <source>
        <strain evidence="1">A484AB</strain>
    </source>
</reference>
<keyword evidence="2" id="KW-1185">Reference proteome</keyword>
<proteinExistence type="predicted"/>
<dbReference type="Gene3D" id="3.40.50.1000">
    <property type="entry name" value="HAD superfamily/HAD-like"/>
    <property type="match status" value="1"/>
</dbReference>
<name>A0A7D9E0G2_PARCT</name>
<dbReference type="AlphaFoldDB" id="A0A7D9E0G2"/>
<dbReference type="EMBL" id="CACRXK020003232">
    <property type="protein sequence ID" value="CAB3997940.1"/>
    <property type="molecule type" value="Genomic_DNA"/>
</dbReference>
<accession>A0A7D9E0G2</accession>
<evidence type="ECO:0000313" key="1">
    <source>
        <dbReference type="EMBL" id="CAB3997940.1"/>
    </source>
</evidence>
<gene>
    <name evidence="1" type="ORF">PACLA_8A036150</name>
</gene>
<sequence length="179" mass="20530">MSGLKNPYETLVDRLIHDGIKMVAVDFDLTLVSVHTNGSWMFTARPLASRIRPGFPEFLSEVLRKGLWLAVVTFSPQVDLVRDVLRTVLSEKDMERICIRGNTSDWKPYPSCRKEGKQSHIESAAKYFYKASKMKIKPQEVLLFDDDDENIRVAKTYSMRTVKVVDNTTLPSLLSRDNF</sequence>
<dbReference type="OrthoDB" id="10054414at2759"/>
<evidence type="ECO:0000313" key="2">
    <source>
        <dbReference type="Proteomes" id="UP001152795"/>
    </source>
</evidence>